<dbReference type="InterPro" id="IPR000792">
    <property type="entry name" value="Tscrpt_reg_LuxR_C"/>
</dbReference>
<dbReference type="CDD" id="cd00130">
    <property type="entry name" value="PAS"/>
    <property type="match status" value="2"/>
</dbReference>
<feature type="domain" description="PAS" evidence="2">
    <location>
        <begin position="13"/>
        <end position="57"/>
    </location>
</feature>
<dbReference type="Gene3D" id="1.10.10.10">
    <property type="entry name" value="Winged helix-like DNA-binding domain superfamily/Winged helix DNA-binding domain"/>
    <property type="match status" value="1"/>
</dbReference>
<protein>
    <submittedName>
        <fullName evidence="3">Transcriptional regulator</fullName>
    </submittedName>
</protein>
<keyword evidence="4" id="KW-1185">Reference proteome</keyword>
<dbReference type="PANTHER" id="PTHR44757:SF2">
    <property type="entry name" value="BIOFILM ARCHITECTURE MAINTENANCE PROTEIN MBAA"/>
    <property type="match status" value="1"/>
</dbReference>
<dbReference type="Pfam" id="PF00196">
    <property type="entry name" value="GerE"/>
    <property type="match status" value="1"/>
</dbReference>
<dbReference type="InterPro" id="IPR000014">
    <property type="entry name" value="PAS"/>
</dbReference>
<dbReference type="CDD" id="cd06170">
    <property type="entry name" value="LuxR_C_like"/>
    <property type="match status" value="1"/>
</dbReference>
<dbReference type="Pfam" id="PF13188">
    <property type="entry name" value="PAS_8"/>
    <property type="match status" value="2"/>
</dbReference>
<organism evidence="3 4">
    <name type="scientific">Sphingomonas metalli</name>
    <dbReference type="NCBI Taxonomy" id="1779358"/>
    <lineage>
        <taxon>Bacteria</taxon>
        <taxon>Pseudomonadati</taxon>
        <taxon>Pseudomonadota</taxon>
        <taxon>Alphaproteobacteria</taxon>
        <taxon>Sphingomonadales</taxon>
        <taxon>Sphingomonadaceae</taxon>
        <taxon>Sphingomonas</taxon>
    </lineage>
</organism>
<dbReference type="PRINTS" id="PR00038">
    <property type="entry name" value="HTHLUXR"/>
</dbReference>
<proteinExistence type="predicted"/>
<dbReference type="InterPro" id="IPR016032">
    <property type="entry name" value="Sig_transdc_resp-reg_C-effctor"/>
</dbReference>
<evidence type="ECO:0000313" key="3">
    <source>
        <dbReference type="EMBL" id="GGB40214.1"/>
    </source>
</evidence>
<accession>A0A916TE65</accession>
<evidence type="ECO:0000313" key="4">
    <source>
        <dbReference type="Proteomes" id="UP000623067"/>
    </source>
</evidence>
<reference evidence="3" key="2">
    <citation type="submission" date="2020-09" db="EMBL/GenBank/DDBJ databases">
        <authorList>
            <person name="Sun Q."/>
            <person name="Zhou Y."/>
        </authorList>
    </citation>
    <scope>NUCLEOTIDE SEQUENCE</scope>
    <source>
        <strain evidence="3">CGMCC 1.15330</strain>
    </source>
</reference>
<dbReference type="PROSITE" id="PS50112">
    <property type="entry name" value="PAS"/>
    <property type="match status" value="2"/>
</dbReference>
<feature type="domain" description="HTH luxR-type" evidence="1">
    <location>
        <begin position="419"/>
        <end position="484"/>
    </location>
</feature>
<feature type="domain" description="PAS" evidence="2">
    <location>
        <begin position="142"/>
        <end position="191"/>
    </location>
</feature>
<dbReference type="SUPFAM" id="SSF55785">
    <property type="entry name" value="PYP-like sensor domain (PAS domain)"/>
    <property type="match status" value="3"/>
</dbReference>
<dbReference type="SMART" id="SM00091">
    <property type="entry name" value="PAS"/>
    <property type="match status" value="3"/>
</dbReference>
<evidence type="ECO:0000259" key="2">
    <source>
        <dbReference type="PROSITE" id="PS50112"/>
    </source>
</evidence>
<dbReference type="InterPro" id="IPR013656">
    <property type="entry name" value="PAS_4"/>
</dbReference>
<gene>
    <name evidence="3" type="ORF">GCM10011380_32080</name>
</gene>
<dbReference type="SUPFAM" id="SSF46894">
    <property type="entry name" value="C-terminal effector domain of the bipartite response regulators"/>
    <property type="match status" value="1"/>
</dbReference>
<dbReference type="InterPro" id="IPR052155">
    <property type="entry name" value="Biofilm_reg_signaling"/>
</dbReference>
<dbReference type="PANTHER" id="PTHR44757">
    <property type="entry name" value="DIGUANYLATE CYCLASE DGCP"/>
    <property type="match status" value="1"/>
</dbReference>
<dbReference type="RefSeq" id="WP_188660204.1">
    <property type="nucleotide sequence ID" value="NZ_BMIH01000005.1"/>
</dbReference>
<dbReference type="AlphaFoldDB" id="A0A916TE65"/>
<dbReference type="InterPro" id="IPR035965">
    <property type="entry name" value="PAS-like_dom_sf"/>
</dbReference>
<comment type="caution">
    <text evidence="3">The sequence shown here is derived from an EMBL/GenBank/DDBJ whole genome shotgun (WGS) entry which is preliminary data.</text>
</comment>
<dbReference type="GO" id="GO:0006355">
    <property type="term" value="P:regulation of DNA-templated transcription"/>
    <property type="evidence" value="ECO:0007669"/>
    <property type="project" value="InterPro"/>
</dbReference>
<reference evidence="3" key="1">
    <citation type="journal article" date="2014" name="Int. J. Syst. Evol. Microbiol.">
        <title>Complete genome sequence of Corynebacterium casei LMG S-19264T (=DSM 44701T), isolated from a smear-ripened cheese.</title>
        <authorList>
            <consortium name="US DOE Joint Genome Institute (JGI-PGF)"/>
            <person name="Walter F."/>
            <person name="Albersmeier A."/>
            <person name="Kalinowski J."/>
            <person name="Ruckert C."/>
        </authorList>
    </citation>
    <scope>NUCLEOTIDE SEQUENCE</scope>
    <source>
        <strain evidence="3">CGMCC 1.15330</strain>
    </source>
</reference>
<name>A0A916TE65_9SPHN</name>
<dbReference type="PROSITE" id="PS50043">
    <property type="entry name" value="HTH_LUXR_2"/>
    <property type="match status" value="1"/>
</dbReference>
<evidence type="ECO:0000259" key="1">
    <source>
        <dbReference type="PROSITE" id="PS50043"/>
    </source>
</evidence>
<dbReference type="NCBIfam" id="TIGR00229">
    <property type="entry name" value="sensory_box"/>
    <property type="match status" value="2"/>
</dbReference>
<dbReference type="Proteomes" id="UP000623067">
    <property type="component" value="Unassembled WGS sequence"/>
</dbReference>
<sequence>MPQTSPAAETRPNLRHLEQLMAQLLDGVILLDPTGVILSANAAALAMHGVDRIEALGATAEDYAARFTLWTAGHKALRRRDYPIFRLLAGEDIPDMIVEVAPAGEDEARWVHQVRDVVMDVDGGDADYLAIVLSDVSARVDAEVRFEAMFRANPAPAIIVRQRDLRLVAANPGFVALTGFRPDDLLGRSLFGLDLLGGLADRSAMQRQMEDGAVVPQTEADLLVADGSRRRVLFAGQPIDVTGEDALLLTFADLQPRQDAERSLAASEVHLRAVFDMAPVAMAITRMADQRMTSVNAAFCALTDYDAGSLIDREASAIGLWDAPELHRQWAADLAREGGLRNRDARIVSRSGAVVDCLVSAETIRVQGDACGLWVFQDVTERRRGDAELGSAIEEALKDASWLSRSILDRLATLRSPAPHAAPVELSPREREILELICDDLDDAAIAARLTISRNTVRNHVASIYAKTGTNRRSGAVIWGRERGMGSKLD</sequence>
<dbReference type="InterPro" id="IPR036388">
    <property type="entry name" value="WH-like_DNA-bd_sf"/>
</dbReference>
<dbReference type="GO" id="GO:0003677">
    <property type="term" value="F:DNA binding"/>
    <property type="evidence" value="ECO:0007669"/>
    <property type="project" value="InterPro"/>
</dbReference>
<dbReference type="SMART" id="SM00421">
    <property type="entry name" value="HTH_LUXR"/>
    <property type="match status" value="1"/>
</dbReference>
<dbReference type="Gene3D" id="3.30.450.20">
    <property type="entry name" value="PAS domain"/>
    <property type="match status" value="3"/>
</dbReference>
<dbReference type="EMBL" id="BMIH01000005">
    <property type="protein sequence ID" value="GGB40214.1"/>
    <property type="molecule type" value="Genomic_DNA"/>
</dbReference>
<dbReference type="Pfam" id="PF08448">
    <property type="entry name" value="PAS_4"/>
    <property type="match status" value="1"/>
</dbReference>